<accession>A0ABQ0MZY2</accession>
<evidence type="ECO:0000313" key="2">
    <source>
        <dbReference type="Proteomes" id="UP000197068"/>
    </source>
</evidence>
<comment type="caution">
    <text evidence="1">The sequence shown here is derived from an EMBL/GenBank/DDBJ whole genome shotgun (WGS) entry which is preliminary data.</text>
</comment>
<dbReference type="Proteomes" id="UP000197068">
    <property type="component" value="Unassembled WGS sequence"/>
</dbReference>
<proteinExistence type="predicted"/>
<evidence type="ECO:0000313" key="1">
    <source>
        <dbReference type="EMBL" id="GAW97924.1"/>
    </source>
</evidence>
<sequence length="215" mass="23798">MRWDGQHIKSHPEHPYLSASDDTTIESTLAVKVESTGLAHQVTSTADFLAKQTQFIEPKAAPGSRCVEWRQRTIVSTSGYVSVRYGKDKRLNKPIVFVQGYGGDFTDGFTLNKVANEKETFDRFILNSPKLNAETSIYNAGYDLVLFRYAKQDSGIESNAWALATLLEKLAKTSAEVRVVGHSMGGIVGKLAIMYMENKGKVHNVSDFVAIDSPF</sequence>
<dbReference type="Gene3D" id="3.40.50.1820">
    <property type="entry name" value="alpha/beta hydrolase"/>
    <property type="match status" value="1"/>
</dbReference>
<dbReference type="EMBL" id="BDQM01000059">
    <property type="protein sequence ID" value="GAW97924.1"/>
    <property type="molecule type" value="Genomic_DNA"/>
</dbReference>
<dbReference type="InterPro" id="IPR029058">
    <property type="entry name" value="AB_hydrolase_fold"/>
</dbReference>
<dbReference type="Pfam" id="PF06028">
    <property type="entry name" value="DUF915"/>
    <property type="match status" value="1"/>
</dbReference>
<reference evidence="1 2" key="1">
    <citation type="submission" date="2017-06" db="EMBL/GenBank/DDBJ databases">
        <title>Whole Genome Sequences of Colwellia marinimaniae MTCD1.</title>
        <authorList>
            <person name="Kusumoto H."/>
            <person name="Inoue M."/>
            <person name="Tanikawa K."/>
            <person name="Maeji H."/>
            <person name="Cameron J.H."/>
            <person name="Bartlett D.H."/>
        </authorList>
    </citation>
    <scope>NUCLEOTIDE SEQUENCE [LARGE SCALE GENOMIC DNA]</scope>
    <source>
        <strain evidence="1 2">MTCD1</strain>
    </source>
</reference>
<dbReference type="InterPro" id="IPR010315">
    <property type="entry name" value="DUF915_hydro-like"/>
</dbReference>
<name>A0ABQ0MZY2_9GAMM</name>
<dbReference type="SUPFAM" id="SSF53474">
    <property type="entry name" value="alpha/beta-Hydrolases"/>
    <property type="match status" value="1"/>
</dbReference>
<organism evidence="1 2">
    <name type="scientific">Colwellia marinimaniae</name>
    <dbReference type="NCBI Taxonomy" id="1513592"/>
    <lineage>
        <taxon>Bacteria</taxon>
        <taxon>Pseudomonadati</taxon>
        <taxon>Pseudomonadota</taxon>
        <taxon>Gammaproteobacteria</taxon>
        <taxon>Alteromonadales</taxon>
        <taxon>Colwelliaceae</taxon>
        <taxon>Colwellia</taxon>
    </lineage>
</organism>
<protein>
    <submittedName>
        <fullName evidence="1">Uncharacterized protein</fullName>
    </submittedName>
</protein>
<gene>
    <name evidence="1" type="ORF">MTCD1_03579</name>
</gene>
<keyword evidence="2" id="KW-1185">Reference proteome</keyword>